<feature type="transmembrane region" description="Helical" evidence="8">
    <location>
        <begin position="306"/>
        <end position="324"/>
    </location>
</feature>
<evidence type="ECO:0000256" key="8">
    <source>
        <dbReference type="SAM" id="Phobius"/>
    </source>
</evidence>
<feature type="transmembrane region" description="Helical" evidence="8">
    <location>
        <begin position="209"/>
        <end position="228"/>
    </location>
</feature>
<accession>A0A1F5YZQ2</accession>
<dbReference type="AlphaFoldDB" id="A0A1F5YZQ2"/>
<dbReference type="GO" id="GO:0005886">
    <property type="term" value="C:plasma membrane"/>
    <property type="evidence" value="ECO:0007669"/>
    <property type="project" value="UniProtKB-SubCell"/>
</dbReference>
<evidence type="ECO:0000256" key="7">
    <source>
        <dbReference type="ARBA" id="ARBA00023136"/>
    </source>
</evidence>
<evidence type="ECO:0000256" key="3">
    <source>
        <dbReference type="ARBA" id="ARBA00022676"/>
    </source>
</evidence>
<dbReference type="PANTHER" id="PTHR33908:SF11">
    <property type="entry name" value="MEMBRANE PROTEIN"/>
    <property type="match status" value="1"/>
</dbReference>
<keyword evidence="5 8" id="KW-0812">Transmembrane</keyword>
<evidence type="ECO:0000256" key="6">
    <source>
        <dbReference type="ARBA" id="ARBA00022989"/>
    </source>
</evidence>
<protein>
    <recommendedName>
        <fullName evidence="11">Glycosyltransferase RgtA/B/C/D-like domain-containing protein</fullName>
    </recommendedName>
</protein>
<keyword evidence="4" id="KW-0808">Transferase</keyword>
<evidence type="ECO:0000313" key="9">
    <source>
        <dbReference type="EMBL" id="OGG05595.1"/>
    </source>
</evidence>
<keyword evidence="3" id="KW-0328">Glycosyltransferase</keyword>
<feature type="transmembrane region" description="Helical" evidence="8">
    <location>
        <begin position="93"/>
        <end position="115"/>
    </location>
</feature>
<sequence length="508" mass="59781">MPFNLYSIKLNKIKSFRYEIIVIIFCIAGFIFRYNNLPGEWMSDTARDFLYAKHIVYYKEFPFFGPYAMGTKSFYSPYYYYLLSVPLIFNPDLFFLLTIIVLINSLSILFVYLIASACLDKKAGIIASLFFTLSSSHILYGSTLWSAYLVIPPALLGILFFTKFLINKKKIYFRLSFLVISLSGLIHYSVISLIPAFLLWTFFKKIISFRAVVFNALVSMAPAVLLHIPLLISQNQFFPVTPRINVIPSLIYFITPYKLWKNFLLFLKSVFLNDPNWILITFALAVLSVPMTAYKYNYQSKTRSALFFINLIIIVFLISAPLIINQCCSHFFTVISPLFLISAAITVRYLFIKTQKNSKLIFIYLPVLIIFFYLLLNTNPSFKNYYQKINNLSEKITDDIRLMKKKRNIENNDFFQALYFQDYSSNESYEVWYFLENNLKSKIIAVKNHQITLTGRDDFVYVLCDKRDIAGCRKRFTEIIPGHFQRHNLWQEQQYQIFRYEKVRDYVL</sequence>
<feature type="transmembrane region" description="Helical" evidence="8">
    <location>
        <begin position="178"/>
        <end position="203"/>
    </location>
</feature>
<evidence type="ECO:0000256" key="1">
    <source>
        <dbReference type="ARBA" id="ARBA00004651"/>
    </source>
</evidence>
<evidence type="ECO:0000313" key="10">
    <source>
        <dbReference type="Proteomes" id="UP000177354"/>
    </source>
</evidence>
<keyword evidence="6 8" id="KW-1133">Transmembrane helix</keyword>
<evidence type="ECO:0008006" key="11">
    <source>
        <dbReference type="Google" id="ProtNLM"/>
    </source>
</evidence>
<feature type="transmembrane region" description="Helical" evidence="8">
    <location>
        <begin position="277"/>
        <end position="294"/>
    </location>
</feature>
<proteinExistence type="predicted"/>
<feature type="transmembrane region" description="Helical" evidence="8">
    <location>
        <begin position="146"/>
        <end position="166"/>
    </location>
</feature>
<feature type="transmembrane region" description="Helical" evidence="8">
    <location>
        <begin position="122"/>
        <end position="140"/>
    </location>
</feature>
<dbReference type="InterPro" id="IPR050297">
    <property type="entry name" value="LipidA_mod_glycosyltrf_83"/>
</dbReference>
<keyword evidence="7 8" id="KW-0472">Membrane</keyword>
<feature type="transmembrane region" description="Helical" evidence="8">
    <location>
        <begin position="360"/>
        <end position="376"/>
    </location>
</feature>
<keyword evidence="2" id="KW-1003">Cell membrane</keyword>
<evidence type="ECO:0000256" key="4">
    <source>
        <dbReference type="ARBA" id="ARBA00022679"/>
    </source>
</evidence>
<name>A0A1F5YZQ2_9BACT</name>
<dbReference type="GO" id="GO:0016763">
    <property type="term" value="F:pentosyltransferase activity"/>
    <property type="evidence" value="ECO:0007669"/>
    <property type="project" value="TreeGrafter"/>
</dbReference>
<dbReference type="Proteomes" id="UP000177354">
    <property type="component" value="Unassembled WGS sequence"/>
</dbReference>
<dbReference type="PANTHER" id="PTHR33908">
    <property type="entry name" value="MANNOSYLTRANSFERASE YKCB-RELATED"/>
    <property type="match status" value="1"/>
</dbReference>
<dbReference type="EMBL" id="MFJF01000029">
    <property type="protein sequence ID" value="OGG05595.1"/>
    <property type="molecule type" value="Genomic_DNA"/>
</dbReference>
<feature type="transmembrane region" description="Helical" evidence="8">
    <location>
        <begin position="330"/>
        <end position="351"/>
    </location>
</feature>
<feature type="transmembrane region" description="Helical" evidence="8">
    <location>
        <begin position="16"/>
        <end position="34"/>
    </location>
</feature>
<comment type="caution">
    <text evidence="9">The sequence shown here is derived from an EMBL/GenBank/DDBJ whole genome shotgun (WGS) entry which is preliminary data.</text>
</comment>
<evidence type="ECO:0000256" key="5">
    <source>
        <dbReference type="ARBA" id="ARBA00022692"/>
    </source>
</evidence>
<feature type="transmembrane region" description="Helical" evidence="8">
    <location>
        <begin position="240"/>
        <end position="257"/>
    </location>
</feature>
<dbReference type="GO" id="GO:0009103">
    <property type="term" value="P:lipopolysaccharide biosynthetic process"/>
    <property type="evidence" value="ECO:0007669"/>
    <property type="project" value="UniProtKB-ARBA"/>
</dbReference>
<reference evidence="9 10" key="1">
    <citation type="journal article" date="2016" name="Nat. Commun.">
        <title>Thousands of microbial genomes shed light on interconnected biogeochemical processes in an aquifer system.</title>
        <authorList>
            <person name="Anantharaman K."/>
            <person name="Brown C.T."/>
            <person name="Hug L.A."/>
            <person name="Sharon I."/>
            <person name="Castelle C.J."/>
            <person name="Probst A.J."/>
            <person name="Thomas B.C."/>
            <person name="Singh A."/>
            <person name="Wilkins M.J."/>
            <person name="Karaoz U."/>
            <person name="Brodie E.L."/>
            <person name="Williams K.H."/>
            <person name="Hubbard S.S."/>
            <person name="Banfield J.F."/>
        </authorList>
    </citation>
    <scope>NUCLEOTIDE SEQUENCE [LARGE SCALE GENOMIC DNA]</scope>
</reference>
<evidence type="ECO:0000256" key="2">
    <source>
        <dbReference type="ARBA" id="ARBA00022475"/>
    </source>
</evidence>
<gene>
    <name evidence="9" type="ORF">A2777_03460</name>
</gene>
<organism evidence="9 10">
    <name type="scientific">Candidatus Gottesmanbacteria bacterium RIFCSPHIGHO2_01_FULL_40_15</name>
    <dbReference type="NCBI Taxonomy" id="1798376"/>
    <lineage>
        <taxon>Bacteria</taxon>
        <taxon>Candidatus Gottesmaniibacteriota</taxon>
    </lineage>
</organism>
<comment type="subcellular location">
    <subcellularLocation>
        <location evidence="1">Cell membrane</location>
        <topology evidence="1">Multi-pass membrane protein</topology>
    </subcellularLocation>
</comment>